<feature type="non-terminal residue" evidence="2">
    <location>
        <position position="87"/>
    </location>
</feature>
<gene>
    <name evidence="2" type="ORF">CPELLU_LOCUS15772</name>
</gene>
<evidence type="ECO:0000313" key="2">
    <source>
        <dbReference type="EMBL" id="CAG8769284.1"/>
    </source>
</evidence>
<dbReference type="Proteomes" id="UP000789759">
    <property type="component" value="Unassembled WGS sequence"/>
</dbReference>
<dbReference type="OrthoDB" id="2428968at2759"/>
<proteinExistence type="predicted"/>
<comment type="caution">
    <text evidence="2">The sequence shown here is derived from an EMBL/GenBank/DDBJ whole genome shotgun (WGS) entry which is preliminary data.</text>
</comment>
<evidence type="ECO:0000313" key="3">
    <source>
        <dbReference type="Proteomes" id="UP000789759"/>
    </source>
</evidence>
<protein>
    <submittedName>
        <fullName evidence="2">7745_t:CDS:1</fullName>
    </submittedName>
</protein>
<accession>A0A9N9JA86</accession>
<name>A0A9N9JA86_9GLOM</name>
<sequence length="87" mass="9797">TNLDNTKSEINNLNNSILLDSDDATTDSETSNNSLNNQHIQSASLIELIEDEYQEQETETINFVNNFDISVETVNYLQHPAIDPQAK</sequence>
<reference evidence="2" key="1">
    <citation type="submission" date="2021-06" db="EMBL/GenBank/DDBJ databases">
        <authorList>
            <person name="Kallberg Y."/>
            <person name="Tangrot J."/>
            <person name="Rosling A."/>
        </authorList>
    </citation>
    <scope>NUCLEOTIDE SEQUENCE</scope>
    <source>
        <strain evidence="2">FL966</strain>
    </source>
</reference>
<evidence type="ECO:0000256" key="1">
    <source>
        <dbReference type="SAM" id="MobiDB-lite"/>
    </source>
</evidence>
<keyword evidence="3" id="KW-1185">Reference proteome</keyword>
<feature type="region of interest" description="Disordered" evidence="1">
    <location>
        <begin position="14"/>
        <end position="36"/>
    </location>
</feature>
<organism evidence="2 3">
    <name type="scientific">Cetraspora pellucida</name>
    <dbReference type="NCBI Taxonomy" id="1433469"/>
    <lineage>
        <taxon>Eukaryota</taxon>
        <taxon>Fungi</taxon>
        <taxon>Fungi incertae sedis</taxon>
        <taxon>Mucoromycota</taxon>
        <taxon>Glomeromycotina</taxon>
        <taxon>Glomeromycetes</taxon>
        <taxon>Diversisporales</taxon>
        <taxon>Gigasporaceae</taxon>
        <taxon>Cetraspora</taxon>
    </lineage>
</organism>
<dbReference type="EMBL" id="CAJVQA010021503">
    <property type="protein sequence ID" value="CAG8769284.1"/>
    <property type="molecule type" value="Genomic_DNA"/>
</dbReference>
<dbReference type="AlphaFoldDB" id="A0A9N9JA86"/>